<dbReference type="InterPro" id="IPR029058">
    <property type="entry name" value="AB_hydrolase_fold"/>
</dbReference>
<protein>
    <submittedName>
        <fullName evidence="2">Predicted esterase of the alpha/beta hydrolase fold</fullName>
    </submittedName>
</protein>
<proteinExistence type="predicted"/>
<feature type="domain" description="Serine aminopeptidase S33" evidence="1">
    <location>
        <begin position="50"/>
        <end position="101"/>
    </location>
</feature>
<keyword evidence="2" id="KW-0378">Hydrolase</keyword>
<dbReference type="InterPro" id="IPR022742">
    <property type="entry name" value="Hydrolase_4"/>
</dbReference>
<accession>A0A380N084</accession>
<evidence type="ECO:0000259" key="1">
    <source>
        <dbReference type="Pfam" id="PF12146"/>
    </source>
</evidence>
<dbReference type="OrthoDB" id="264572at2"/>
<dbReference type="SUPFAM" id="SSF53474">
    <property type="entry name" value="alpha/beta-Hydrolases"/>
    <property type="match status" value="1"/>
</dbReference>
<gene>
    <name evidence="2" type="ORF">NCTC10717_01961</name>
</gene>
<organism evidence="2 3">
    <name type="scientific">Suttonella indologenes</name>
    <dbReference type="NCBI Taxonomy" id="13276"/>
    <lineage>
        <taxon>Bacteria</taxon>
        <taxon>Pseudomonadati</taxon>
        <taxon>Pseudomonadota</taxon>
        <taxon>Gammaproteobacteria</taxon>
        <taxon>Cardiobacteriales</taxon>
        <taxon>Cardiobacteriaceae</taxon>
        <taxon>Suttonella</taxon>
    </lineage>
</organism>
<keyword evidence="3" id="KW-1185">Reference proteome</keyword>
<sequence length="169" mass="18860">MHIICSHGRGGSPDDAIMQQLAKTAGRFCDAVSSIHDTDIQQDPEARAARLIQNIQNLPAQEPVILAGFSMGGYTSVLAAEQCRQVRGLFLVAPALYLPHYAQHRYSNDLINVEIVHGWSDNVVIFEHSLRFARECNAPLHLLPGGHMMLSQLSRIDELFSQYLQRVIK</sequence>
<dbReference type="RefSeq" id="WP_115219075.1">
    <property type="nucleotide sequence ID" value="NZ_UHIA01000004.1"/>
</dbReference>
<dbReference type="Gene3D" id="3.40.50.1820">
    <property type="entry name" value="alpha/beta hydrolase"/>
    <property type="match status" value="1"/>
</dbReference>
<reference evidence="2 3" key="1">
    <citation type="submission" date="2018-06" db="EMBL/GenBank/DDBJ databases">
        <authorList>
            <consortium name="Pathogen Informatics"/>
            <person name="Doyle S."/>
        </authorList>
    </citation>
    <scope>NUCLEOTIDE SEQUENCE [LARGE SCALE GENOMIC DNA]</scope>
    <source>
        <strain evidence="2 3">NCTC10717</strain>
    </source>
</reference>
<dbReference type="Pfam" id="PF12146">
    <property type="entry name" value="Hydrolase_4"/>
    <property type="match status" value="1"/>
</dbReference>
<dbReference type="EMBL" id="UHIA01000004">
    <property type="protein sequence ID" value="SUO98220.1"/>
    <property type="molecule type" value="Genomic_DNA"/>
</dbReference>
<dbReference type="GO" id="GO:0016787">
    <property type="term" value="F:hydrolase activity"/>
    <property type="evidence" value="ECO:0007669"/>
    <property type="project" value="UniProtKB-KW"/>
</dbReference>
<name>A0A380N084_9GAMM</name>
<evidence type="ECO:0000313" key="3">
    <source>
        <dbReference type="Proteomes" id="UP000254575"/>
    </source>
</evidence>
<evidence type="ECO:0000313" key="2">
    <source>
        <dbReference type="EMBL" id="SUO98220.1"/>
    </source>
</evidence>
<dbReference type="AlphaFoldDB" id="A0A380N084"/>
<dbReference type="Proteomes" id="UP000254575">
    <property type="component" value="Unassembled WGS sequence"/>
</dbReference>